<gene>
    <name evidence="16" type="ORF">SAMN04515677_101401</name>
</gene>
<proteinExistence type="predicted"/>
<accession>A0A1G9IVF3</accession>
<feature type="transmembrane region" description="Helical" evidence="14">
    <location>
        <begin position="172"/>
        <end position="192"/>
    </location>
</feature>
<reference evidence="16 17" key="1">
    <citation type="submission" date="2016-10" db="EMBL/GenBank/DDBJ databases">
        <authorList>
            <person name="de Groot N.N."/>
        </authorList>
    </citation>
    <scope>NUCLEOTIDE SEQUENCE [LARGE SCALE GENOMIC DNA]</scope>
    <source>
        <strain evidence="16 17">DSM 797</strain>
    </source>
</reference>
<comment type="subcellular location">
    <subcellularLocation>
        <location evidence="2">Cell membrane</location>
        <topology evidence="2">Multi-pass membrane protein</topology>
    </subcellularLocation>
</comment>
<evidence type="ECO:0000259" key="15">
    <source>
        <dbReference type="PROSITE" id="PS50109"/>
    </source>
</evidence>
<dbReference type="STRING" id="1121325.SAMN04515677_101401"/>
<dbReference type="AlphaFoldDB" id="A0A1G9IVF3"/>
<keyword evidence="13 14" id="KW-0472">Membrane</keyword>
<dbReference type="EMBL" id="FNGW01000001">
    <property type="protein sequence ID" value="SDL29187.1"/>
    <property type="molecule type" value="Genomic_DNA"/>
</dbReference>
<sequence length="471" mass="53764">MNMKWKLTLRYVLSIAFVAIFVVILNMVALISLTFYSASQNQDKDIARNGAGYYVRNFEHYIKVDENNNLIVNEDGIKSLDKNRLWIQILDEDGKEVYSYKKPEDVNAKHTPIELINGYKYSSGFGGSSDILAGEKKLKNEGYTYLIGFPMDYITKYIFIMENDKLVKYIKTSINAMIIIDFLIAVIFGYIFSKGLTRPVKKIITGVDDLADGNYDVYYKEKGVYSKVFGKLNSLSDTLKSNEIERTKTEKMREDWIANISHDIKTPLSSIKGYAEVLSDDYEFTNEEISEFADIINSKADYIKELVDDLNLTMKLKNSNSIINKEEVNLNSLVKNSVIDIFNDPRYSERDIEFVDSEKVIKKNLDKTLIKRVINNLIYNALVHNDENVSIIVSVFEDEKAHIIIKDNGKGINEDELKYIFERYYRGTNTGEAHKGSGLGMAIAKEIIVAHGGDIQIRSEVSKGTEIEIIL</sequence>
<evidence type="ECO:0000256" key="4">
    <source>
        <dbReference type="ARBA" id="ARBA00022475"/>
    </source>
</evidence>
<keyword evidence="11 14" id="KW-1133">Transmembrane helix</keyword>
<dbReference type="CDD" id="cd00075">
    <property type="entry name" value="HATPase"/>
    <property type="match status" value="1"/>
</dbReference>
<evidence type="ECO:0000256" key="14">
    <source>
        <dbReference type="SAM" id="Phobius"/>
    </source>
</evidence>
<keyword evidence="7 14" id="KW-0812">Transmembrane</keyword>
<evidence type="ECO:0000256" key="8">
    <source>
        <dbReference type="ARBA" id="ARBA00022741"/>
    </source>
</evidence>
<keyword evidence="4" id="KW-1003">Cell membrane</keyword>
<evidence type="ECO:0000256" key="3">
    <source>
        <dbReference type="ARBA" id="ARBA00012438"/>
    </source>
</evidence>
<dbReference type="SMART" id="SM00387">
    <property type="entry name" value="HATPase_c"/>
    <property type="match status" value="1"/>
</dbReference>
<dbReference type="PANTHER" id="PTHR45528:SF1">
    <property type="entry name" value="SENSOR HISTIDINE KINASE CPXA"/>
    <property type="match status" value="1"/>
</dbReference>
<dbReference type="SUPFAM" id="SSF55874">
    <property type="entry name" value="ATPase domain of HSP90 chaperone/DNA topoisomerase II/histidine kinase"/>
    <property type="match status" value="1"/>
</dbReference>
<evidence type="ECO:0000313" key="17">
    <source>
        <dbReference type="Proteomes" id="UP000199068"/>
    </source>
</evidence>
<dbReference type="EC" id="2.7.13.3" evidence="3"/>
<evidence type="ECO:0000256" key="7">
    <source>
        <dbReference type="ARBA" id="ARBA00022692"/>
    </source>
</evidence>
<dbReference type="GO" id="GO:0005524">
    <property type="term" value="F:ATP binding"/>
    <property type="evidence" value="ECO:0007669"/>
    <property type="project" value="UniProtKB-KW"/>
</dbReference>
<dbReference type="InterPro" id="IPR036890">
    <property type="entry name" value="HATPase_C_sf"/>
</dbReference>
<comment type="catalytic activity">
    <reaction evidence="1">
        <text>ATP + protein L-histidine = ADP + protein N-phospho-L-histidine.</text>
        <dbReference type="EC" id="2.7.13.3"/>
    </reaction>
</comment>
<feature type="domain" description="Histidine kinase" evidence="15">
    <location>
        <begin position="259"/>
        <end position="471"/>
    </location>
</feature>
<evidence type="ECO:0000256" key="13">
    <source>
        <dbReference type="ARBA" id="ARBA00023136"/>
    </source>
</evidence>
<keyword evidence="6" id="KW-0808">Transferase</keyword>
<dbReference type="GO" id="GO:0005886">
    <property type="term" value="C:plasma membrane"/>
    <property type="evidence" value="ECO:0007669"/>
    <property type="project" value="UniProtKB-SubCell"/>
</dbReference>
<dbReference type="Proteomes" id="UP000199068">
    <property type="component" value="Unassembled WGS sequence"/>
</dbReference>
<evidence type="ECO:0000256" key="5">
    <source>
        <dbReference type="ARBA" id="ARBA00022553"/>
    </source>
</evidence>
<dbReference type="RefSeq" id="WP_207645416.1">
    <property type="nucleotide sequence ID" value="NZ_FNGW01000001.1"/>
</dbReference>
<dbReference type="Gene3D" id="1.10.287.130">
    <property type="match status" value="1"/>
</dbReference>
<dbReference type="InterPro" id="IPR004358">
    <property type="entry name" value="Sig_transdc_His_kin-like_C"/>
</dbReference>
<evidence type="ECO:0000256" key="9">
    <source>
        <dbReference type="ARBA" id="ARBA00022777"/>
    </source>
</evidence>
<dbReference type="InterPro" id="IPR036097">
    <property type="entry name" value="HisK_dim/P_sf"/>
</dbReference>
<dbReference type="GO" id="GO:0000155">
    <property type="term" value="F:phosphorelay sensor kinase activity"/>
    <property type="evidence" value="ECO:0007669"/>
    <property type="project" value="InterPro"/>
</dbReference>
<dbReference type="InterPro" id="IPR005467">
    <property type="entry name" value="His_kinase_dom"/>
</dbReference>
<keyword evidence="5" id="KW-0597">Phosphoprotein</keyword>
<dbReference type="Pfam" id="PF00512">
    <property type="entry name" value="HisKA"/>
    <property type="match status" value="1"/>
</dbReference>
<organism evidence="16 17">
    <name type="scientific">Romboutsia lituseburensis DSM 797</name>
    <dbReference type="NCBI Taxonomy" id="1121325"/>
    <lineage>
        <taxon>Bacteria</taxon>
        <taxon>Bacillati</taxon>
        <taxon>Bacillota</taxon>
        <taxon>Clostridia</taxon>
        <taxon>Peptostreptococcales</taxon>
        <taxon>Peptostreptococcaceae</taxon>
        <taxon>Romboutsia</taxon>
    </lineage>
</organism>
<keyword evidence="17" id="KW-1185">Reference proteome</keyword>
<dbReference type="Gene3D" id="3.30.565.10">
    <property type="entry name" value="Histidine kinase-like ATPase, C-terminal domain"/>
    <property type="match status" value="1"/>
</dbReference>
<dbReference type="Gene3D" id="6.10.340.10">
    <property type="match status" value="1"/>
</dbReference>
<evidence type="ECO:0000256" key="2">
    <source>
        <dbReference type="ARBA" id="ARBA00004651"/>
    </source>
</evidence>
<dbReference type="PRINTS" id="PR00344">
    <property type="entry name" value="BCTRLSENSOR"/>
</dbReference>
<dbReference type="SUPFAM" id="SSF47384">
    <property type="entry name" value="Homodimeric domain of signal transducing histidine kinase"/>
    <property type="match status" value="1"/>
</dbReference>
<protein>
    <recommendedName>
        <fullName evidence="3">histidine kinase</fullName>
        <ecNumber evidence="3">2.7.13.3</ecNumber>
    </recommendedName>
</protein>
<keyword evidence="10" id="KW-0067">ATP-binding</keyword>
<evidence type="ECO:0000256" key="10">
    <source>
        <dbReference type="ARBA" id="ARBA00022840"/>
    </source>
</evidence>
<name>A0A1G9IVF3_9FIRM</name>
<dbReference type="InterPro" id="IPR003661">
    <property type="entry name" value="HisK_dim/P_dom"/>
</dbReference>
<dbReference type="InterPro" id="IPR050398">
    <property type="entry name" value="HssS/ArlS-like"/>
</dbReference>
<evidence type="ECO:0000256" key="12">
    <source>
        <dbReference type="ARBA" id="ARBA00023012"/>
    </source>
</evidence>
<dbReference type="PROSITE" id="PS50109">
    <property type="entry name" value="HIS_KIN"/>
    <property type="match status" value="1"/>
</dbReference>
<dbReference type="Pfam" id="PF02518">
    <property type="entry name" value="HATPase_c"/>
    <property type="match status" value="1"/>
</dbReference>
<keyword evidence="9 16" id="KW-0418">Kinase</keyword>
<evidence type="ECO:0000256" key="6">
    <source>
        <dbReference type="ARBA" id="ARBA00022679"/>
    </source>
</evidence>
<feature type="transmembrane region" description="Helical" evidence="14">
    <location>
        <begin position="12"/>
        <end position="36"/>
    </location>
</feature>
<dbReference type="CDD" id="cd00082">
    <property type="entry name" value="HisKA"/>
    <property type="match status" value="1"/>
</dbReference>
<evidence type="ECO:0000256" key="11">
    <source>
        <dbReference type="ARBA" id="ARBA00022989"/>
    </source>
</evidence>
<evidence type="ECO:0000256" key="1">
    <source>
        <dbReference type="ARBA" id="ARBA00000085"/>
    </source>
</evidence>
<keyword evidence="12" id="KW-0902">Two-component regulatory system</keyword>
<dbReference type="InterPro" id="IPR003594">
    <property type="entry name" value="HATPase_dom"/>
</dbReference>
<dbReference type="SMART" id="SM00388">
    <property type="entry name" value="HisKA"/>
    <property type="match status" value="1"/>
</dbReference>
<evidence type="ECO:0000313" key="16">
    <source>
        <dbReference type="EMBL" id="SDL29187.1"/>
    </source>
</evidence>
<keyword evidence="8" id="KW-0547">Nucleotide-binding</keyword>
<dbReference type="PANTHER" id="PTHR45528">
    <property type="entry name" value="SENSOR HISTIDINE KINASE CPXA"/>
    <property type="match status" value="1"/>
</dbReference>